<dbReference type="Proteomes" id="UP001352852">
    <property type="component" value="Unassembled WGS sequence"/>
</dbReference>
<protein>
    <submittedName>
        <fullName evidence="1">Uncharacterized protein</fullName>
    </submittedName>
</protein>
<keyword evidence="2" id="KW-1185">Reference proteome</keyword>
<reference evidence="1 2" key="1">
    <citation type="submission" date="2021-06" db="EMBL/GenBank/DDBJ databases">
        <authorList>
            <person name="Palmer J.M."/>
        </authorList>
    </citation>
    <scope>NUCLEOTIDE SEQUENCE [LARGE SCALE GENOMIC DNA]</scope>
    <source>
        <strain evidence="1 2">CL_MEX2019</strain>
        <tissue evidence="1">Muscle</tissue>
    </source>
</reference>
<name>A0ABU7F4A5_9TELE</name>
<accession>A0ABU7F4A5</accession>
<dbReference type="EMBL" id="JAHUTJ010075544">
    <property type="protein sequence ID" value="MED6294278.1"/>
    <property type="molecule type" value="Genomic_DNA"/>
</dbReference>
<evidence type="ECO:0000313" key="1">
    <source>
        <dbReference type="EMBL" id="MED6294278.1"/>
    </source>
</evidence>
<comment type="caution">
    <text evidence="1">The sequence shown here is derived from an EMBL/GenBank/DDBJ whole genome shotgun (WGS) entry which is preliminary data.</text>
</comment>
<sequence>MAVMEGAEVEQQKQQSRLKTPWRRIPECLQLHQLHLLPPCVTSGRGCVVSRLYREKAGAPLGDMKQLLVRQIVPVSGLNLDQSCRESISHMSSSVGCGAAGTPAFVRTQ</sequence>
<organism evidence="1 2">
    <name type="scientific">Characodon lateralis</name>
    <dbReference type="NCBI Taxonomy" id="208331"/>
    <lineage>
        <taxon>Eukaryota</taxon>
        <taxon>Metazoa</taxon>
        <taxon>Chordata</taxon>
        <taxon>Craniata</taxon>
        <taxon>Vertebrata</taxon>
        <taxon>Euteleostomi</taxon>
        <taxon>Actinopterygii</taxon>
        <taxon>Neopterygii</taxon>
        <taxon>Teleostei</taxon>
        <taxon>Neoteleostei</taxon>
        <taxon>Acanthomorphata</taxon>
        <taxon>Ovalentaria</taxon>
        <taxon>Atherinomorphae</taxon>
        <taxon>Cyprinodontiformes</taxon>
        <taxon>Goodeidae</taxon>
        <taxon>Characodon</taxon>
    </lineage>
</organism>
<gene>
    <name evidence="1" type="ORF">CHARACLAT_019475</name>
</gene>
<proteinExistence type="predicted"/>
<evidence type="ECO:0000313" key="2">
    <source>
        <dbReference type="Proteomes" id="UP001352852"/>
    </source>
</evidence>